<gene>
    <name evidence="2" type="ORF">COLO4_10137</name>
</gene>
<evidence type="ECO:0000256" key="1">
    <source>
        <dbReference type="SAM" id="MobiDB-lite"/>
    </source>
</evidence>
<reference evidence="3" key="1">
    <citation type="submission" date="2013-09" db="EMBL/GenBank/DDBJ databases">
        <title>Corchorus olitorius genome sequencing.</title>
        <authorList>
            <person name="Alam M."/>
            <person name="Haque M.S."/>
            <person name="Islam M.S."/>
            <person name="Emdad E.M."/>
            <person name="Islam M.M."/>
            <person name="Ahmed B."/>
            <person name="Halim A."/>
            <person name="Hossen Q.M.M."/>
            <person name="Hossain M.Z."/>
            <person name="Ahmed R."/>
            <person name="Khan M.M."/>
            <person name="Islam R."/>
            <person name="Rashid M.M."/>
            <person name="Khan S.A."/>
            <person name="Rahman M.S."/>
            <person name="Alam M."/>
            <person name="Yahiya A.S."/>
            <person name="Khan M.S."/>
            <person name="Azam M.S."/>
            <person name="Haque T."/>
            <person name="Lashkar M.Z.H."/>
            <person name="Akhand A.I."/>
            <person name="Morshed G."/>
            <person name="Roy S."/>
            <person name="Uddin K.S."/>
            <person name="Rabeya T."/>
            <person name="Hossain A.S."/>
            <person name="Chowdhury A."/>
            <person name="Snigdha A.R."/>
            <person name="Mortoza M.S."/>
            <person name="Matin S.A."/>
            <person name="Hoque S.M.E."/>
            <person name="Islam M.K."/>
            <person name="Roy D.K."/>
            <person name="Haider R."/>
            <person name="Moosa M.M."/>
            <person name="Elias S.M."/>
            <person name="Hasan A.M."/>
            <person name="Jahan S."/>
            <person name="Shafiuddin M."/>
            <person name="Mahmood N."/>
            <person name="Shommy N.S."/>
        </authorList>
    </citation>
    <scope>NUCLEOTIDE SEQUENCE [LARGE SCALE GENOMIC DNA]</scope>
    <source>
        <strain evidence="3">cv. O-4</strain>
    </source>
</reference>
<sequence>MEIEQAPMEEDESGTDENITEQEMPHFITSVTTVEELVSNGYKPCQDFD</sequence>
<dbReference type="AlphaFoldDB" id="A0A1R3K9Z5"/>
<accession>A0A1R3K9Z5</accession>
<evidence type="ECO:0000313" key="3">
    <source>
        <dbReference type="Proteomes" id="UP000187203"/>
    </source>
</evidence>
<proteinExistence type="predicted"/>
<name>A0A1R3K9Z5_9ROSI</name>
<protein>
    <submittedName>
        <fullName evidence="2">Uncharacterized protein</fullName>
    </submittedName>
</protein>
<feature type="compositionally biased region" description="Acidic residues" evidence="1">
    <location>
        <begin position="1"/>
        <end position="20"/>
    </location>
</feature>
<comment type="caution">
    <text evidence="2">The sequence shown here is derived from an EMBL/GenBank/DDBJ whole genome shotgun (WGS) entry which is preliminary data.</text>
</comment>
<keyword evidence="3" id="KW-1185">Reference proteome</keyword>
<dbReference type="Proteomes" id="UP000187203">
    <property type="component" value="Unassembled WGS sequence"/>
</dbReference>
<organism evidence="2 3">
    <name type="scientific">Corchorus olitorius</name>
    <dbReference type="NCBI Taxonomy" id="93759"/>
    <lineage>
        <taxon>Eukaryota</taxon>
        <taxon>Viridiplantae</taxon>
        <taxon>Streptophyta</taxon>
        <taxon>Embryophyta</taxon>
        <taxon>Tracheophyta</taxon>
        <taxon>Spermatophyta</taxon>
        <taxon>Magnoliopsida</taxon>
        <taxon>eudicotyledons</taxon>
        <taxon>Gunneridae</taxon>
        <taxon>Pentapetalae</taxon>
        <taxon>rosids</taxon>
        <taxon>malvids</taxon>
        <taxon>Malvales</taxon>
        <taxon>Malvaceae</taxon>
        <taxon>Grewioideae</taxon>
        <taxon>Apeibeae</taxon>
        <taxon>Corchorus</taxon>
    </lineage>
</organism>
<feature type="region of interest" description="Disordered" evidence="1">
    <location>
        <begin position="1"/>
        <end position="23"/>
    </location>
</feature>
<evidence type="ECO:0000313" key="2">
    <source>
        <dbReference type="EMBL" id="OMP03884.1"/>
    </source>
</evidence>
<dbReference type="EMBL" id="AWUE01014381">
    <property type="protein sequence ID" value="OMP03884.1"/>
    <property type="molecule type" value="Genomic_DNA"/>
</dbReference>